<name>A0A645GWH4_9ZZZZ</name>
<protein>
    <recommendedName>
        <fullName evidence="2">4Fe4S-binding SPASM domain-containing protein</fullName>
    </recommendedName>
</protein>
<dbReference type="AlphaFoldDB" id="A0A645GWH4"/>
<evidence type="ECO:0000313" key="1">
    <source>
        <dbReference type="EMBL" id="MPN30616.1"/>
    </source>
</evidence>
<dbReference type="Gene3D" id="3.20.20.70">
    <property type="entry name" value="Aldolase class I"/>
    <property type="match status" value="1"/>
</dbReference>
<evidence type="ECO:0008006" key="2">
    <source>
        <dbReference type="Google" id="ProtNLM"/>
    </source>
</evidence>
<reference evidence="1" key="1">
    <citation type="submission" date="2019-08" db="EMBL/GenBank/DDBJ databases">
        <authorList>
            <person name="Kucharzyk K."/>
            <person name="Murdoch R.W."/>
            <person name="Higgins S."/>
            <person name="Loffler F."/>
        </authorList>
    </citation>
    <scope>NUCLEOTIDE SEQUENCE</scope>
</reference>
<accession>A0A645GWH4</accession>
<sequence>MNKDWARIIAHVNAKEKVKKTVIFTNGTICPDFSELDSMDCAKILFIITDYGPLSRNIDQMERELKKRHINYLRSPAGNWTACSDIGKHSRSLEELQECFKNCCAKNLFTIMHGKLYRCPFAANADALHAVPSSPNDYVILDEGDGLRKKIKDFVYSTQYLSTCDYCNGRRLDDPVIPAAIQLKSPRG</sequence>
<organism evidence="1">
    <name type="scientific">bioreactor metagenome</name>
    <dbReference type="NCBI Taxonomy" id="1076179"/>
    <lineage>
        <taxon>unclassified sequences</taxon>
        <taxon>metagenomes</taxon>
        <taxon>ecological metagenomes</taxon>
    </lineage>
</organism>
<dbReference type="EMBL" id="VSSQ01081793">
    <property type="protein sequence ID" value="MPN30616.1"/>
    <property type="molecule type" value="Genomic_DNA"/>
</dbReference>
<comment type="caution">
    <text evidence="1">The sequence shown here is derived from an EMBL/GenBank/DDBJ whole genome shotgun (WGS) entry which is preliminary data.</text>
</comment>
<proteinExistence type="predicted"/>
<gene>
    <name evidence="1" type="ORF">SDC9_178087</name>
</gene>
<dbReference type="InterPro" id="IPR013785">
    <property type="entry name" value="Aldolase_TIM"/>
</dbReference>